<dbReference type="EMBL" id="UOEU01001041">
    <property type="protein sequence ID" value="VAW43170.1"/>
    <property type="molecule type" value="Genomic_DNA"/>
</dbReference>
<evidence type="ECO:0000313" key="1">
    <source>
        <dbReference type="EMBL" id="VAW43170.1"/>
    </source>
</evidence>
<name>A0A3B0VRW0_9ZZZZ</name>
<dbReference type="AlphaFoldDB" id="A0A3B0VRW0"/>
<gene>
    <name evidence="1" type="ORF">MNBD_CHLOROFLEXI01-5363</name>
</gene>
<dbReference type="InterPro" id="IPR034660">
    <property type="entry name" value="DinB/YfiT-like"/>
</dbReference>
<dbReference type="SUPFAM" id="SSF109854">
    <property type="entry name" value="DinB/YfiT-like putative metalloenzymes"/>
    <property type="match status" value="1"/>
</dbReference>
<accession>A0A3B0VRW0</accession>
<sequence length="106" mass="11845">MGKEPRLNWQTPPNFAELQQAATTTGEGLLALAKDELSKLRTTFQKDEYLIEPWVVMVQAINHATEHHEQIKSMLTALGITPPRIDGWGYGMATNALTQISPNQDE</sequence>
<organism evidence="1">
    <name type="scientific">hydrothermal vent metagenome</name>
    <dbReference type="NCBI Taxonomy" id="652676"/>
    <lineage>
        <taxon>unclassified sequences</taxon>
        <taxon>metagenomes</taxon>
        <taxon>ecological metagenomes</taxon>
    </lineage>
</organism>
<reference evidence="1" key="1">
    <citation type="submission" date="2018-06" db="EMBL/GenBank/DDBJ databases">
        <authorList>
            <person name="Zhirakovskaya E."/>
        </authorList>
    </citation>
    <scope>NUCLEOTIDE SEQUENCE</scope>
</reference>
<dbReference type="Gene3D" id="1.20.120.450">
    <property type="entry name" value="dinb family like domain"/>
    <property type="match status" value="1"/>
</dbReference>
<protein>
    <recommendedName>
        <fullName evidence="2">DinB-like domain-containing protein</fullName>
    </recommendedName>
</protein>
<evidence type="ECO:0008006" key="2">
    <source>
        <dbReference type="Google" id="ProtNLM"/>
    </source>
</evidence>
<proteinExistence type="predicted"/>